<organism evidence="1 2">
    <name type="scientific">Eumeta variegata</name>
    <name type="common">Bagworm moth</name>
    <name type="synonym">Eumeta japonica</name>
    <dbReference type="NCBI Taxonomy" id="151549"/>
    <lineage>
        <taxon>Eukaryota</taxon>
        <taxon>Metazoa</taxon>
        <taxon>Ecdysozoa</taxon>
        <taxon>Arthropoda</taxon>
        <taxon>Hexapoda</taxon>
        <taxon>Insecta</taxon>
        <taxon>Pterygota</taxon>
        <taxon>Neoptera</taxon>
        <taxon>Endopterygota</taxon>
        <taxon>Lepidoptera</taxon>
        <taxon>Glossata</taxon>
        <taxon>Ditrysia</taxon>
        <taxon>Tineoidea</taxon>
        <taxon>Psychidae</taxon>
        <taxon>Oiketicinae</taxon>
        <taxon>Eumeta</taxon>
    </lineage>
</organism>
<dbReference type="Proteomes" id="UP000299102">
    <property type="component" value="Unassembled WGS sequence"/>
</dbReference>
<keyword evidence="2" id="KW-1185">Reference proteome</keyword>
<dbReference type="AlphaFoldDB" id="A0A4C1SDI0"/>
<reference evidence="1 2" key="1">
    <citation type="journal article" date="2019" name="Commun. Biol.">
        <title>The bagworm genome reveals a unique fibroin gene that provides high tensile strength.</title>
        <authorList>
            <person name="Kono N."/>
            <person name="Nakamura H."/>
            <person name="Ohtoshi R."/>
            <person name="Tomita M."/>
            <person name="Numata K."/>
            <person name="Arakawa K."/>
        </authorList>
    </citation>
    <scope>NUCLEOTIDE SEQUENCE [LARGE SCALE GENOMIC DNA]</scope>
</reference>
<dbReference type="EMBL" id="BGZK01003335">
    <property type="protein sequence ID" value="GBP00135.1"/>
    <property type="molecule type" value="Genomic_DNA"/>
</dbReference>
<proteinExistence type="predicted"/>
<accession>A0A4C1SDI0</accession>
<gene>
    <name evidence="1" type="ORF">EVAR_99516_1</name>
</gene>
<protein>
    <submittedName>
        <fullName evidence="1">Uncharacterized protein</fullName>
    </submittedName>
</protein>
<comment type="caution">
    <text evidence="1">The sequence shown here is derived from an EMBL/GenBank/DDBJ whole genome shotgun (WGS) entry which is preliminary data.</text>
</comment>
<name>A0A4C1SDI0_EUMVA</name>
<evidence type="ECO:0000313" key="2">
    <source>
        <dbReference type="Proteomes" id="UP000299102"/>
    </source>
</evidence>
<sequence>MKNGSIVTTRAKSWVKLGQPSTSAKQDIHGCKLLLCIWTANGMAAMVKVELEDEDAVMYRESRVQVGHAHLQDSVTDVVWNFKEENDLVLKIEEDVPDEVTIKQELDIKLTVVQPKTLSCPLPPVTSCSHIPALRPAPQHRLSRVAPSVPCLVWSTSFVPKTEVQNGLGKKDSIIPSESDFVDMKRTNNACQTVLKAVLRPLRQRGHVCGQTRAGPVQILY</sequence>
<evidence type="ECO:0000313" key="1">
    <source>
        <dbReference type="EMBL" id="GBP00135.1"/>
    </source>
</evidence>